<organism evidence="8 9">
    <name type="scientific">Candidatus Berkelbacteria bacterium RIFOXYA2_FULL_43_10</name>
    <dbReference type="NCBI Taxonomy" id="1797472"/>
    <lineage>
        <taxon>Bacteria</taxon>
        <taxon>Candidatus Berkelbacteria</taxon>
    </lineage>
</organism>
<dbReference type="Pfam" id="PF06560">
    <property type="entry name" value="GPI"/>
    <property type="match status" value="1"/>
</dbReference>
<evidence type="ECO:0000256" key="6">
    <source>
        <dbReference type="ARBA" id="ARBA00029321"/>
    </source>
</evidence>
<dbReference type="GO" id="GO:0006096">
    <property type="term" value="P:glycolytic process"/>
    <property type="evidence" value="ECO:0007669"/>
    <property type="project" value="UniProtKB-UniPathway"/>
</dbReference>
<dbReference type="EC" id="5.3.1.9" evidence="3"/>
<dbReference type="Gene3D" id="2.60.120.10">
    <property type="entry name" value="Jelly Rolls"/>
    <property type="match status" value="1"/>
</dbReference>
<protein>
    <recommendedName>
        <fullName evidence="3">glucose-6-phosphate isomerase</fullName>
        <ecNumber evidence="3">5.3.1.9</ecNumber>
    </recommendedName>
</protein>
<evidence type="ECO:0000256" key="3">
    <source>
        <dbReference type="ARBA" id="ARBA00011952"/>
    </source>
</evidence>
<dbReference type="InterPro" id="IPR014710">
    <property type="entry name" value="RmlC-like_jellyroll"/>
</dbReference>
<comment type="pathway">
    <text evidence="1">Carbohydrate degradation; glycolysis; D-glyceraldehyde 3-phosphate and glycerone phosphate from D-glucose: step 2/4.</text>
</comment>
<comment type="similarity">
    <text evidence="2">Belongs to the archaeal-type GPI family.</text>
</comment>
<evidence type="ECO:0000313" key="8">
    <source>
        <dbReference type="EMBL" id="OGD63204.1"/>
    </source>
</evidence>
<keyword evidence="4" id="KW-0312">Gluconeogenesis</keyword>
<dbReference type="GO" id="GO:0005737">
    <property type="term" value="C:cytoplasm"/>
    <property type="evidence" value="ECO:0007669"/>
    <property type="project" value="InterPro"/>
</dbReference>
<evidence type="ECO:0000259" key="7">
    <source>
        <dbReference type="Pfam" id="PF06560"/>
    </source>
</evidence>
<dbReference type="Proteomes" id="UP000178583">
    <property type="component" value="Unassembled WGS sequence"/>
</dbReference>
<dbReference type="AlphaFoldDB" id="A0A1F5E7H8"/>
<evidence type="ECO:0000256" key="5">
    <source>
        <dbReference type="ARBA" id="ARBA00023152"/>
    </source>
</evidence>
<dbReference type="EMBL" id="MEZY01000038">
    <property type="protein sequence ID" value="OGD63204.1"/>
    <property type="molecule type" value="Genomic_DNA"/>
</dbReference>
<evidence type="ECO:0000256" key="4">
    <source>
        <dbReference type="ARBA" id="ARBA00022432"/>
    </source>
</evidence>
<feature type="domain" description="Glucose-6-phosphate isomerase prokaryote" evidence="7">
    <location>
        <begin position="15"/>
        <end position="179"/>
    </location>
</feature>
<dbReference type="InterPro" id="IPR011051">
    <property type="entry name" value="RmlC_Cupin_sf"/>
</dbReference>
<evidence type="ECO:0000256" key="2">
    <source>
        <dbReference type="ARBA" id="ARBA00006542"/>
    </source>
</evidence>
<comment type="caution">
    <text evidence="8">The sequence shown here is derived from an EMBL/GenBank/DDBJ whole genome shotgun (WGS) entry which is preliminary data.</text>
</comment>
<dbReference type="InterPro" id="IPR010551">
    <property type="entry name" value="G6P_isomerase_prok"/>
</dbReference>
<dbReference type="GO" id="GO:0004347">
    <property type="term" value="F:glucose-6-phosphate isomerase activity"/>
    <property type="evidence" value="ECO:0007669"/>
    <property type="project" value="UniProtKB-EC"/>
</dbReference>
<keyword evidence="5" id="KW-0324">Glycolysis</keyword>
<dbReference type="UniPathway" id="UPA00109">
    <property type="reaction ID" value="UER00181"/>
</dbReference>
<dbReference type="SUPFAM" id="SSF51182">
    <property type="entry name" value="RmlC-like cupins"/>
    <property type="match status" value="1"/>
</dbReference>
<reference evidence="8 9" key="1">
    <citation type="journal article" date="2016" name="Nat. Commun.">
        <title>Thousands of microbial genomes shed light on interconnected biogeochemical processes in an aquifer system.</title>
        <authorList>
            <person name="Anantharaman K."/>
            <person name="Brown C.T."/>
            <person name="Hug L.A."/>
            <person name="Sharon I."/>
            <person name="Castelle C.J."/>
            <person name="Probst A.J."/>
            <person name="Thomas B.C."/>
            <person name="Singh A."/>
            <person name="Wilkins M.J."/>
            <person name="Karaoz U."/>
            <person name="Brodie E.L."/>
            <person name="Williams K.H."/>
            <person name="Hubbard S.S."/>
            <person name="Banfield J.F."/>
        </authorList>
    </citation>
    <scope>NUCLEOTIDE SEQUENCE [LARGE SCALE GENOMIC DNA]</scope>
</reference>
<dbReference type="CDD" id="cd02218">
    <property type="entry name" value="cupin_PGI"/>
    <property type="match status" value="1"/>
</dbReference>
<comment type="catalytic activity">
    <reaction evidence="6">
        <text>alpha-D-glucose 6-phosphate = beta-D-fructose 6-phosphate</text>
        <dbReference type="Rhea" id="RHEA:11816"/>
        <dbReference type="ChEBI" id="CHEBI:57634"/>
        <dbReference type="ChEBI" id="CHEBI:58225"/>
        <dbReference type="EC" id="5.3.1.9"/>
    </reaction>
</comment>
<name>A0A1F5E7H8_9BACT</name>
<evidence type="ECO:0000256" key="1">
    <source>
        <dbReference type="ARBA" id="ARBA00004926"/>
    </source>
</evidence>
<evidence type="ECO:0000313" key="9">
    <source>
        <dbReference type="Proteomes" id="UP000178583"/>
    </source>
</evidence>
<dbReference type="GO" id="GO:0006094">
    <property type="term" value="P:gluconeogenesis"/>
    <property type="evidence" value="ECO:0007669"/>
    <property type="project" value="UniProtKB-KW"/>
</dbReference>
<proteinExistence type="inferred from homology"/>
<sequence>MEFGEGVDVKKTSERTFGDLVPVLKDGAKLSDEEKQKTAYLMYRGVCRASDREKIELKNLRFDLTVIMPGMIGEEYMKTFGHYHPKKQGTAVEYSEYYFVANGKAKYLMQKDEEAPSDIIVSDVSAGEGIIMPPGYGHITINDTDKPIVMANWIANDFASDYSQYEQNHGGAFYRIESAGRPNWMANGENSGQEEPREVRALAVIVNPMDDQPVYTAIDKIDLDFLVNPENHLEELAKEKLFTSFP</sequence>
<accession>A0A1F5E7H8</accession>
<dbReference type="STRING" id="1797472.A2215_01830"/>
<gene>
    <name evidence="8" type="ORF">A2215_01830</name>
</gene>